<evidence type="ECO:0000256" key="4">
    <source>
        <dbReference type="ARBA" id="ARBA00022475"/>
    </source>
</evidence>
<dbReference type="GO" id="GO:0005886">
    <property type="term" value="C:plasma membrane"/>
    <property type="evidence" value="ECO:0007669"/>
    <property type="project" value="UniProtKB-SubCell"/>
</dbReference>
<keyword evidence="3" id="KW-0813">Transport</keyword>
<dbReference type="InterPro" id="IPR000522">
    <property type="entry name" value="ABC_transptr_permease_BtuC"/>
</dbReference>
<proteinExistence type="inferred from homology"/>
<evidence type="ECO:0000256" key="2">
    <source>
        <dbReference type="ARBA" id="ARBA00007935"/>
    </source>
</evidence>
<evidence type="ECO:0000256" key="7">
    <source>
        <dbReference type="ARBA" id="ARBA00023136"/>
    </source>
</evidence>
<organism evidence="9 10">
    <name type="scientific">Klebsiella pneumoniae</name>
    <dbReference type="NCBI Taxonomy" id="573"/>
    <lineage>
        <taxon>Bacteria</taxon>
        <taxon>Pseudomonadati</taxon>
        <taxon>Pseudomonadota</taxon>
        <taxon>Gammaproteobacteria</taxon>
        <taxon>Enterobacterales</taxon>
        <taxon>Enterobacteriaceae</taxon>
        <taxon>Klebsiella/Raoultella group</taxon>
        <taxon>Klebsiella</taxon>
        <taxon>Klebsiella pneumoniae complex</taxon>
    </lineage>
</organism>
<keyword evidence="6 8" id="KW-1133">Transmembrane helix</keyword>
<dbReference type="Pfam" id="PF01032">
    <property type="entry name" value="FecCD"/>
    <property type="match status" value="1"/>
</dbReference>
<name>A0A377WJW8_KLEPN</name>
<dbReference type="EMBL" id="UGLC01000002">
    <property type="protein sequence ID" value="STT54953.1"/>
    <property type="molecule type" value="Genomic_DNA"/>
</dbReference>
<keyword evidence="5 8" id="KW-0812">Transmembrane</keyword>
<comment type="subcellular location">
    <subcellularLocation>
        <location evidence="1">Cell membrane</location>
        <topology evidence="1">Multi-pass membrane protein</topology>
    </subcellularLocation>
</comment>
<dbReference type="Gene3D" id="1.10.3470.10">
    <property type="entry name" value="ABC transporter involved in vitamin B12 uptake, BtuC"/>
    <property type="match status" value="1"/>
</dbReference>
<dbReference type="AlphaFoldDB" id="A0A377WJW8"/>
<dbReference type="GO" id="GO:0022857">
    <property type="term" value="F:transmembrane transporter activity"/>
    <property type="evidence" value="ECO:0007669"/>
    <property type="project" value="InterPro"/>
</dbReference>
<dbReference type="Proteomes" id="UP000254799">
    <property type="component" value="Unassembled WGS sequence"/>
</dbReference>
<evidence type="ECO:0000256" key="6">
    <source>
        <dbReference type="ARBA" id="ARBA00022989"/>
    </source>
</evidence>
<keyword evidence="4" id="KW-1003">Cell membrane</keyword>
<evidence type="ECO:0000256" key="8">
    <source>
        <dbReference type="SAM" id="Phobius"/>
    </source>
</evidence>
<feature type="transmembrane region" description="Helical" evidence="8">
    <location>
        <begin position="30"/>
        <end position="51"/>
    </location>
</feature>
<evidence type="ECO:0000256" key="1">
    <source>
        <dbReference type="ARBA" id="ARBA00004651"/>
    </source>
</evidence>
<dbReference type="InterPro" id="IPR037294">
    <property type="entry name" value="ABC_BtuC-like"/>
</dbReference>
<comment type="similarity">
    <text evidence="2">Belongs to the binding-protein-dependent transport system permease family. FecCD subfamily.</text>
</comment>
<accession>A0A377WJW8</accession>
<protein>
    <submittedName>
        <fullName evidence="9">Vitamin B12 ABC transporter</fullName>
    </submittedName>
</protein>
<dbReference type="SUPFAM" id="SSF81345">
    <property type="entry name" value="ABC transporter involved in vitamin B12 uptake, BtuC"/>
    <property type="match status" value="1"/>
</dbReference>
<evidence type="ECO:0000313" key="10">
    <source>
        <dbReference type="Proteomes" id="UP000254799"/>
    </source>
</evidence>
<reference evidence="9 10" key="1">
    <citation type="submission" date="2018-06" db="EMBL/GenBank/DDBJ databases">
        <authorList>
            <consortium name="Pathogen Informatics"/>
            <person name="Doyle S."/>
        </authorList>
    </citation>
    <scope>NUCLEOTIDE SEQUENCE [LARGE SCALE GENOMIC DNA]</scope>
    <source>
        <strain evidence="9 10">NCTC8849</strain>
    </source>
</reference>
<evidence type="ECO:0000256" key="5">
    <source>
        <dbReference type="ARBA" id="ARBA00022692"/>
    </source>
</evidence>
<gene>
    <name evidence="9" type="ORF">NCTC8849_03549</name>
</gene>
<keyword evidence="7 8" id="KW-0472">Membrane</keyword>
<evidence type="ECO:0000313" key="9">
    <source>
        <dbReference type="EMBL" id="STT54953.1"/>
    </source>
</evidence>
<sequence>MLAGASALLGADIIARLALSAAELPIGVVTATLGAPVFIWLLLAFAGAGIARRRRQGRRRFRLTSL</sequence>
<evidence type="ECO:0000256" key="3">
    <source>
        <dbReference type="ARBA" id="ARBA00022448"/>
    </source>
</evidence>